<name>A0A495SLH4_9FLAO</name>
<feature type="transmembrane region" description="Helical" evidence="1">
    <location>
        <begin position="33"/>
        <end position="54"/>
    </location>
</feature>
<gene>
    <name evidence="3" type="ORF">BCF58_0384</name>
</gene>
<feature type="transmembrane region" description="Helical" evidence="1">
    <location>
        <begin position="159"/>
        <end position="177"/>
    </location>
</feature>
<evidence type="ECO:0000256" key="1">
    <source>
        <dbReference type="SAM" id="Phobius"/>
    </source>
</evidence>
<accession>A0A495SLH4</accession>
<reference evidence="3 4" key="1">
    <citation type="submission" date="2018-10" db="EMBL/GenBank/DDBJ databases">
        <title>Genomic Encyclopedia of Archaeal and Bacterial Type Strains, Phase II (KMG-II): from individual species to whole genera.</title>
        <authorList>
            <person name="Goeker M."/>
        </authorList>
    </citation>
    <scope>NUCLEOTIDE SEQUENCE [LARGE SCALE GENOMIC DNA]</scope>
    <source>
        <strain evidence="3 4">DSM 14219</strain>
    </source>
</reference>
<evidence type="ECO:0000313" key="4">
    <source>
        <dbReference type="Proteomes" id="UP000272428"/>
    </source>
</evidence>
<feature type="transmembrane region" description="Helical" evidence="1">
    <location>
        <begin position="260"/>
        <end position="283"/>
    </location>
</feature>
<dbReference type="InterPro" id="IPR058514">
    <property type="entry name" value="DUF8201"/>
</dbReference>
<dbReference type="Pfam" id="PF26626">
    <property type="entry name" value="DUF8201"/>
    <property type="match status" value="1"/>
</dbReference>
<dbReference type="EMBL" id="RBXB01000001">
    <property type="protein sequence ID" value="RKT01169.1"/>
    <property type="molecule type" value="Genomic_DNA"/>
</dbReference>
<feature type="transmembrane region" description="Helical" evidence="1">
    <location>
        <begin position="366"/>
        <end position="384"/>
    </location>
</feature>
<dbReference type="InterPro" id="IPR058065">
    <property type="entry name" value="LIC_10190-like"/>
</dbReference>
<evidence type="ECO:0000259" key="2">
    <source>
        <dbReference type="Pfam" id="PF26626"/>
    </source>
</evidence>
<dbReference type="RefSeq" id="WP_121460104.1">
    <property type="nucleotide sequence ID" value="NZ_RBXB01000001.1"/>
</dbReference>
<comment type="caution">
    <text evidence="3">The sequence shown here is derived from an EMBL/GenBank/DDBJ whole genome shotgun (WGS) entry which is preliminary data.</text>
</comment>
<keyword evidence="4" id="KW-1185">Reference proteome</keyword>
<dbReference type="AlphaFoldDB" id="A0A495SLH4"/>
<feature type="transmembrane region" description="Helical" evidence="1">
    <location>
        <begin position="414"/>
        <end position="433"/>
    </location>
</feature>
<dbReference type="Proteomes" id="UP000272428">
    <property type="component" value="Unassembled WGS sequence"/>
</dbReference>
<feature type="transmembrane region" description="Helical" evidence="1">
    <location>
        <begin position="59"/>
        <end position="79"/>
    </location>
</feature>
<feature type="transmembrane region" description="Helical" evidence="1">
    <location>
        <begin position="223"/>
        <end position="248"/>
    </location>
</feature>
<dbReference type="OrthoDB" id="344987at2"/>
<sequence length="544" mass="63262">MVFILFSLILLLPALMGLGKIAENLSGSLWHGISGKIISGILACTIIWTVLAFFIPLNIYVETLTLLSGIFCFFKYRLYHEWYYFFNKNSLLTAVISLIILFCSSFYPYILDHFGYYVPTIKWLTEYGIIKGISNLDLTLGQVSFWHIFQAGFSNFSDPFLRINAILLIVYTIYIMEKQQWIHLCFIPVLLLFTQSPSPDLPVMIFSLIIVNEIISGNKKTSLIFAFSAFVFAIKPTMIWLPVLSFLYTIIIAKTSIKSFIPGTVIILLFCIKNIWTFGYPVFPVAIMDVGVSWKPNPEVIRISSQYAILKTYDMQYSYQEIQKFSRVDYIKNWLFLHGIKSKINILFIISLLLFIIFTFLKKKTVISLICISILMKSILVLIFSAQYRFFIDVLLVIFFVVFFEFFNKKRSLLLFTCMSLFFIGFLSFPEIIRQNVPSFRLGSFMGKFKKEQLYQPSSYQYQPFDCYKVGNLKFNVSRNYPFNFDTPLPAISSSYIFDDAKAGIFPQLIDEKNMKKGFIWQKMNLQEKKQAENVIHNIKNAYQ</sequence>
<evidence type="ECO:0000313" key="3">
    <source>
        <dbReference type="EMBL" id="RKT01169.1"/>
    </source>
</evidence>
<feature type="transmembrane region" description="Helical" evidence="1">
    <location>
        <begin position="390"/>
        <end position="407"/>
    </location>
</feature>
<protein>
    <recommendedName>
        <fullName evidence="2">DUF8201 domain-containing protein</fullName>
    </recommendedName>
</protein>
<proteinExistence type="predicted"/>
<keyword evidence="1" id="KW-0472">Membrane</keyword>
<feature type="domain" description="DUF8201" evidence="2">
    <location>
        <begin position="1"/>
        <end position="396"/>
    </location>
</feature>
<dbReference type="NCBIfam" id="NF047510">
    <property type="entry name" value="LIC_10190_fam"/>
    <property type="match status" value="1"/>
</dbReference>
<organism evidence="3 4">
    <name type="scientific">Chryseobacterium defluvii</name>
    <dbReference type="NCBI Taxonomy" id="160396"/>
    <lineage>
        <taxon>Bacteria</taxon>
        <taxon>Pseudomonadati</taxon>
        <taxon>Bacteroidota</taxon>
        <taxon>Flavobacteriia</taxon>
        <taxon>Flavobacteriales</taxon>
        <taxon>Weeksellaceae</taxon>
        <taxon>Chryseobacterium group</taxon>
        <taxon>Chryseobacterium</taxon>
    </lineage>
</organism>
<keyword evidence="1" id="KW-1133">Transmembrane helix</keyword>
<feature type="transmembrane region" description="Helical" evidence="1">
    <location>
        <begin position="189"/>
        <end position="211"/>
    </location>
</feature>
<feature type="transmembrane region" description="Helical" evidence="1">
    <location>
        <begin position="91"/>
        <end position="111"/>
    </location>
</feature>
<feature type="transmembrane region" description="Helical" evidence="1">
    <location>
        <begin position="344"/>
        <end position="361"/>
    </location>
</feature>
<keyword evidence="1" id="KW-0812">Transmembrane</keyword>